<reference evidence="1" key="1">
    <citation type="submission" date="2023-06" db="EMBL/GenBank/DDBJ databases">
        <authorList>
            <consortium name="Lawrence Berkeley National Laboratory"/>
            <person name="Ahrendt S."/>
            <person name="Sahu N."/>
            <person name="Indic B."/>
            <person name="Wong-Bajracharya J."/>
            <person name="Merenyi Z."/>
            <person name="Ke H.-M."/>
            <person name="Monk M."/>
            <person name="Kocsube S."/>
            <person name="Drula E."/>
            <person name="Lipzen A."/>
            <person name="Balint B."/>
            <person name="Henrissat B."/>
            <person name="Andreopoulos B."/>
            <person name="Martin F.M."/>
            <person name="Harder C.B."/>
            <person name="Rigling D."/>
            <person name="Ford K.L."/>
            <person name="Foster G.D."/>
            <person name="Pangilinan J."/>
            <person name="Papanicolaou A."/>
            <person name="Barry K."/>
            <person name="LaButti K."/>
            <person name="Viragh M."/>
            <person name="Koriabine M."/>
            <person name="Yan M."/>
            <person name="Riley R."/>
            <person name="Champramary S."/>
            <person name="Plett K.L."/>
            <person name="Tsai I.J."/>
            <person name="Slot J."/>
            <person name="Sipos G."/>
            <person name="Plett J."/>
            <person name="Nagy L.G."/>
            <person name="Grigoriev I.V."/>
        </authorList>
    </citation>
    <scope>NUCLEOTIDE SEQUENCE</scope>
    <source>
        <strain evidence="1">HWK02</strain>
    </source>
</reference>
<organism evidence="1 2">
    <name type="scientific">Armillaria luteobubalina</name>
    <dbReference type="NCBI Taxonomy" id="153913"/>
    <lineage>
        <taxon>Eukaryota</taxon>
        <taxon>Fungi</taxon>
        <taxon>Dikarya</taxon>
        <taxon>Basidiomycota</taxon>
        <taxon>Agaricomycotina</taxon>
        <taxon>Agaricomycetes</taxon>
        <taxon>Agaricomycetidae</taxon>
        <taxon>Agaricales</taxon>
        <taxon>Marasmiineae</taxon>
        <taxon>Physalacriaceae</taxon>
        <taxon>Armillaria</taxon>
    </lineage>
</organism>
<gene>
    <name evidence="1" type="ORF">EDD18DRAFT_185074</name>
</gene>
<proteinExistence type="predicted"/>
<comment type="caution">
    <text evidence="1">The sequence shown here is derived from an EMBL/GenBank/DDBJ whole genome shotgun (WGS) entry which is preliminary data.</text>
</comment>
<dbReference type="EMBL" id="JAUEPU010000014">
    <property type="protein sequence ID" value="KAK0497042.1"/>
    <property type="molecule type" value="Genomic_DNA"/>
</dbReference>
<protein>
    <submittedName>
        <fullName evidence="1">Uncharacterized protein</fullName>
    </submittedName>
</protein>
<accession>A0AA39Q693</accession>
<sequence>MTSLYGLTLTMLIPKSATTKVSLPFIFPYEMDTKRSLHTSVTPSLPRGTTPSLSIHLPCTRSRGTFTCQTYWVRQKT</sequence>
<keyword evidence="2" id="KW-1185">Reference proteome</keyword>
<dbReference type="AlphaFoldDB" id="A0AA39Q693"/>
<evidence type="ECO:0000313" key="1">
    <source>
        <dbReference type="EMBL" id="KAK0497042.1"/>
    </source>
</evidence>
<name>A0AA39Q693_9AGAR</name>
<evidence type="ECO:0000313" key="2">
    <source>
        <dbReference type="Proteomes" id="UP001175228"/>
    </source>
</evidence>
<dbReference type="Proteomes" id="UP001175228">
    <property type="component" value="Unassembled WGS sequence"/>
</dbReference>